<dbReference type="Pfam" id="PF03448">
    <property type="entry name" value="MgtE_N"/>
    <property type="match status" value="1"/>
</dbReference>
<dbReference type="PROSITE" id="PS51371">
    <property type="entry name" value="CBS"/>
    <property type="match status" value="2"/>
</dbReference>
<accession>A0A2H0KPJ8</accession>
<dbReference type="InterPro" id="IPR006668">
    <property type="entry name" value="Mg_transptr_MgtE_intracell_dom"/>
</dbReference>
<comment type="caution">
    <text evidence="3">The sequence shown here is derived from an EMBL/GenBank/DDBJ whole genome shotgun (WGS) entry which is preliminary data.</text>
</comment>
<dbReference type="AlphaFoldDB" id="A0A2H0KPJ8"/>
<dbReference type="PANTHER" id="PTHR43773">
    <property type="entry name" value="MAGNESIUM TRANSPORTER MGTE"/>
    <property type="match status" value="1"/>
</dbReference>
<evidence type="ECO:0000259" key="2">
    <source>
        <dbReference type="PROSITE" id="PS51371"/>
    </source>
</evidence>
<dbReference type="GO" id="GO:0016020">
    <property type="term" value="C:membrane"/>
    <property type="evidence" value="ECO:0007669"/>
    <property type="project" value="InterPro"/>
</dbReference>
<dbReference type="SMART" id="SM00116">
    <property type="entry name" value="CBS"/>
    <property type="match status" value="2"/>
</dbReference>
<dbReference type="InterPro" id="IPR038076">
    <property type="entry name" value="MgtE_N_sf"/>
</dbReference>
<dbReference type="Pfam" id="PF00571">
    <property type="entry name" value="CBS"/>
    <property type="match status" value="2"/>
</dbReference>
<gene>
    <name evidence="3" type="ORF">COV86_03635</name>
</gene>
<evidence type="ECO:0000313" key="3">
    <source>
        <dbReference type="EMBL" id="PIQ72304.1"/>
    </source>
</evidence>
<keyword evidence="1" id="KW-0129">CBS domain</keyword>
<dbReference type="InterPro" id="IPR006669">
    <property type="entry name" value="MgtE_transporter"/>
</dbReference>
<dbReference type="Proteomes" id="UP000229570">
    <property type="component" value="Unassembled WGS sequence"/>
</dbReference>
<evidence type="ECO:0000256" key="1">
    <source>
        <dbReference type="PROSITE-ProRule" id="PRU00703"/>
    </source>
</evidence>
<dbReference type="InterPro" id="IPR046342">
    <property type="entry name" value="CBS_dom_sf"/>
</dbReference>
<dbReference type="Gene3D" id="3.10.580.10">
    <property type="entry name" value="CBS-domain"/>
    <property type="match status" value="1"/>
</dbReference>
<reference evidence="3 4" key="1">
    <citation type="submission" date="2017-09" db="EMBL/GenBank/DDBJ databases">
        <title>Depth-based differentiation of microbial function through sediment-hosted aquifers and enrichment of novel symbionts in the deep terrestrial subsurface.</title>
        <authorList>
            <person name="Probst A.J."/>
            <person name="Ladd B."/>
            <person name="Jarett J.K."/>
            <person name="Geller-Mcgrath D.E."/>
            <person name="Sieber C.M."/>
            <person name="Emerson J.B."/>
            <person name="Anantharaman K."/>
            <person name="Thomas B.C."/>
            <person name="Malmstrom R."/>
            <person name="Stieglmeier M."/>
            <person name="Klingl A."/>
            <person name="Woyke T."/>
            <person name="Ryan C.M."/>
            <person name="Banfield J.F."/>
        </authorList>
    </citation>
    <scope>NUCLEOTIDE SEQUENCE [LARGE SCALE GENOMIC DNA]</scope>
    <source>
        <strain evidence="3">CG11_big_fil_rev_8_21_14_0_20_35_14</strain>
    </source>
</reference>
<dbReference type="SUPFAM" id="SSF54631">
    <property type="entry name" value="CBS-domain pair"/>
    <property type="match status" value="1"/>
</dbReference>
<feature type="domain" description="CBS" evidence="2">
    <location>
        <begin position="287"/>
        <end position="350"/>
    </location>
</feature>
<feature type="domain" description="CBS" evidence="2">
    <location>
        <begin position="351"/>
        <end position="402"/>
    </location>
</feature>
<dbReference type="Gene3D" id="1.25.60.10">
    <property type="entry name" value="MgtE N-terminal domain-like"/>
    <property type="match status" value="1"/>
</dbReference>
<protein>
    <recommendedName>
        <fullName evidence="2">CBS domain-containing protein</fullName>
    </recommendedName>
</protein>
<sequence length="402" mass="46572">MLYFSELARKKVYTEDKIIIGRLEDLIFLVSENPLVTKIVVRSHSGQKLIISIDYLQKINNCLTIEKEFLSTYLEENELFLVKNLLDKQIIDLKGNKIVRVNDVILNQDKEKLTIAGVDIGILGLARRIRFLGVDNFYKLIRFFNIKITSNFLSWADIQPLELVRGQVKLRKKEEKLQKVRPEDLADYLEKTNVINARKFLKILDTEKAAEVINNLNIDYQTALFKSFRSEKAAKFLTFIDPNEAVDVLLTLSKNKKEEIINLLDAETKTKILHLLELSKNPIGDLITSEFLVVRPEDSVRQIIDEVRSKTADFSSLDYIFVVNKTRELIGVFSLHNLLMQDLDTPVYKFMTQNVIIVHLTTPKEIVIKKMLKYELYALPVIDDQKHIEGLITLDDLDLYKI</sequence>
<proteinExistence type="predicted"/>
<organism evidence="3 4">
    <name type="scientific">Candidatus Roizmanbacteria bacterium CG11_big_fil_rev_8_21_14_0_20_35_14</name>
    <dbReference type="NCBI Taxonomy" id="1974855"/>
    <lineage>
        <taxon>Bacteria</taxon>
        <taxon>Candidatus Roizmaniibacteriota</taxon>
    </lineage>
</organism>
<evidence type="ECO:0000313" key="4">
    <source>
        <dbReference type="Proteomes" id="UP000229570"/>
    </source>
</evidence>
<dbReference type="GO" id="GO:0015095">
    <property type="term" value="F:magnesium ion transmembrane transporter activity"/>
    <property type="evidence" value="ECO:0007669"/>
    <property type="project" value="InterPro"/>
</dbReference>
<dbReference type="InterPro" id="IPR000644">
    <property type="entry name" value="CBS_dom"/>
</dbReference>
<dbReference type="EMBL" id="PCVL01000053">
    <property type="protein sequence ID" value="PIQ72304.1"/>
    <property type="molecule type" value="Genomic_DNA"/>
</dbReference>
<dbReference type="SMART" id="SM00924">
    <property type="entry name" value="MgtE_N"/>
    <property type="match status" value="1"/>
</dbReference>
<dbReference type="PANTHER" id="PTHR43773:SF1">
    <property type="entry name" value="MAGNESIUM TRANSPORTER MGTE"/>
    <property type="match status" value="1"/>
</dbReference>
<name>A0A2H0KPJ8_9BACT</name>
<dbReference type="CDD" id="cd04606">
    <property type="entry name" value="CBS_pair_Mg_transporter"/>
    <property type="match status" value="1"/>
</dbReference>
<dbReference type="SUPFAM" id="SSF158791">
    <property type="entry name" value="MgtE N-terminal domain-like"/>
    <property type="match status" value="1"/>
</dbReference>